<dbReference type="InterPro" id="IPR036396">
    <property type="entry name" value="Cyt_P450_sf"/>
</dbReference>
<name>A0A3B0X7B4_9ZZZZ</name>
<dbReference type="PROSITE" id="PS00086">
    <property type="entry name" value="CYTOCHROME_P450"/>
    <property type="match status" value="1"/>
</dbReference>
<dbReference type="InterPro" id="IPR002403">
    <property type="entry name" value="Cyt_P450_E_grp-IV"/>
</dbReference>
<keyword evidence="2" id="KW-0349">Heme</keyword>
<dbReference type="AlphaFoldDB" id="A0A3B0X7B4"/>
<dbReference type="GO" id="GO:0016705">
    <property type="term" value="F:oxidoreductase activity, acting on paired donors, with incorporation or reduction of molecular oxygen"/>
    <property type="evidence" value="ECO:0007669"/>
    <property type="project" value="InterPro"/>
</dbReference>
<dbReference type="SUPFAM" id="SSF48264">
    <property type="entry name" value="Cytochrome P450"/>
    <property type="match status" value="1"/>
</dbReference>
<evidence type="ECO:0000256" key="4">
    <source>
        <dbReference type="ARBA" id="ARBA00023002"/>
    </source>
</evidence>
<evidence type="ECO:0008006" key="8">
    <source>
        <dbReference type="Google" id="ProtNLM"/>
    </source>
</evidence>
<dbReference type="Gene3D" id="1.10.630.10">
    <property type="entry name" value="Cytochrome P450"/>
    <property type="match status" value="1"/>
</dbReference>
<dbReference type="PRINTS" id="PR00465">
    <property type="entry name" value="EP450IV"/>
</dbReference>
<dbReference type="InterPro" id="IPR017972">
    <property type="entry name" value="Cyt_P450_CS"/>
</dbReference>
<accession>A0A3B0X7B4</accession>
<dbReference type="GO" id="GO:0005506">
    <property type="term" value="F:iron ion binding"/>
    <property type="evidence" value="ECO:0007669"/>
    <property type="project" value="InterPro"/>
</dbReference>
<dbReference type="InterPro" id="IPR050196">
    <property type="entry name" value="Cytochrome_P450_Monoox"/>
</dbReference>
<comment type="similarity">
    <text evidence="1">Belongs to the cytochrome P450 family.</text>
</comment>
<organism evidence="7">
    <name type="scientific">hydrothermal vent metagenome</name>
    <dbReference type="NCBI Taxonomy" id="652676"/>
    <lineage>
        <taxon>unclassified sequences</taxon>
        <taxon>metagenomes</taxon>
        <taxon>ecological metagenomes</taxon>
    </lineage>
</organism>
<proteinExistence type="inferred from homology"/>
<dbReference type="GO" id="GO:0020037">
    <property type="term" value="F:heme binding"/>
    <property type="evidence" value="ECO:0007669"/>
    <property type="project" value="InterPro"/>
</dbReference>
<dbReference type="GO" id="GO:0004497">
    <property type="term" value="F:monooxygenase activity"/>
    <property type="evidence" value="ECO:0007669"/>
    <property type="project" value="UniProtKB-KW"/>
</dbReference>
<dbReference type="Pfam" id="PF00067">
    <property type="entry name" value="p450"/>
    <property type="match status" value="1"/>
</dbReference>
<evidence type="ECO:0000256" key="3">
    <source>
        <dbReference type="ARBA" id="ARBA00022723"/>
    </source>
</evidence>
<dbReference type="PANTHER" id="PTHR24291">
    <property type="entry name" value="CYTOCHROME P450 FAMILY 4"/>
    <property type="match status" value="1"/>
</dbReference>
<sequence>MPEVTDRTTFAPGPNAEMTLDIDLPSQQTIAKLIQQYGDIIKINDAKRKDSGYIVTNPDAIKHILISNHSNYLKGTGFERVKMLLGNGIIVSDGDFWRRQRTMIQPAFSRKNILHLCDMIKKITQNLIPKWQQLAKTGESFDITTEMSEFALEIILRSLISDDLDILINEQGKNPFAFLTDDPTRDLAVAMKFRQTGKLIQKIIDQRRQKNRKQTDLLDALMAATDKSGNTMSDKELIDEIMTMIIAGHETTGGTLNWLWYELSQHSDAEQKAYAEAQTFVKNNSIAADELNNLTFIKQCIDEALRLYPPVWLFTRKAIEQDTLLQYTVPAGANIFLSPYFTHRDPNLWTHPNEFYPEHFDDDGMQLKHKHAFYPFSAGARRCIGEYFSYVEMQTHMAIMLMQFKLRAVPGQKIEIDPGINLRSKHSIMMQISLR</sequence>
<keyword evidence="6" id="KW-0503">Monooxygenase</keyword>
<dbReference type="EMBL" id="UOFD01000050">
    <property type="protein sequence ID" value="VAW52646.1"/>
    <property type="molecule type" value="Genomic_DNA"/>
</dbReference>
<reference evidence="7" key="1">
    <citation type="submission" date="2018-06" db="EMBL/GenBank/DDBJ databases">
        <authorList>
            <person name="Zhirakovskaya E."/>
        </authorList>
    </citation>
    <scope>NUCLEOTIDE SEQUENCE</scope>
</reference>
<dbReference type="PANTHER" id="PTHR24291:SF50">
    <property type="entry name" value="BIFUNCTIONAL ALBAFLAVENONE MONOOXYGENASE_TERPENE SYNTHASE"/>
    <property type="match status" value="1"/>
</dbReference>
<evidence type="ECO:0000256" key="1">
    <source>
        <dbReference type="ARBA" id="ARBA00010617"/>
    </source>
</evidence>
<keyword evidence="3" id="KW-0479">Metal-binding</keyword>
<protein>
    <recommendedName>
        <fullName evidence="8">Cytochrome P450</fullName>
    </recommendedName>
</protein>
<keyword evidence="4" id="KW-0560">Oxidoreductase</keyword>
<evidence type="ECO:0000256" key="2">
    <source>
        <dbReference type="ARBA" id="ARBA00022617"/>
    </source>
</evidence>
<keyword evidence="5" id="KW-0408">Iron</keyword>
<evidence type="ECO:0000256" key="5">
    <source>
        <dbReference type="ARBA" id="ARBA00023004"/>
    </source>
</evidence>
<evidence type="ECO:0000256" key="6">
    <source>
        <dbReference type="ARBA" id="ARBA00023033"/>
    </source>
</evidence>
<dbReference type="PRINTS" id="PR00385">
    <property type="entry name" value="P450"/>
</dbReference>
<dbReference type="InterPro" id="IPR001128">
    <property type="entry name" value="Cyt_P450"/>
</dbReference>
<evidence type="ECO:0000313" key="7">
    <source>
        <dbReference type="EMBL" id="VAW52646.1"/>
    </source>
</evidence>
<gene>
    <name evidence="7" type="ORF">MNBD_GAMMA06-1172</name>
</gene>